<dbReference type="SUPFAM" id="SSF47473">
    <property type="entry name" value="EF-hand"/>
    <property type="match status" value="2"/>
</dbReference>
<feature type="domain" description="EF-hand" evidence="9">
    <location>
        <begin position="643"/>
        <end position="678"/>
    </location>
</feature>
<dbReference type="PROSITE" id="PS00018">
    <property type="entry name" value="EF_HAND_1"/>
    <property type="match status" value="1"/>
</dbReference>
<evidence type="ECO:0000256" key="7">
    <source>
        <dbReference type="SAM" id="MobiDB-lite"/>
    </source>
</evidence>
<evidence type="ECO:0000256" key="6">
    <source>
        <dbReference type="ARBA" id="ARBA00023136"/>
    </source>
</evidence>
<dbReference type="GO" id="GO:0000159">
    <property type="term" value="C:protein phosphatase type 2A complex"/>
    <property type="evidence" value="ECO:0007669"/>
    <property type="project" value="TreeGrafter"/>
</dbReference>
<evidence type="ECO:0000256" key="8">
    <source>
        <dbReference type="SAM" id="Phobius"/>
    </source>
</evidence>
<evidence type="ECO:0000256" key="1">
    <source>
        <dbReference type="ARBA" id="ARBA00004141"/>
    </source>
</evidence>
<dbReference type="InterPro" id="IPR018247">
    <property type="entry name" value="EF_Hand_1_Ca_BS"/>
</dbReference>
<dbReference type="GO" id="GO:0019888">
    <property type="term" value="F:protein phosphatase regulator activity"/>
    <property type="evidence" value="ECO:0007669"/>
    <property type="project" value="TreeGrafter"/>
</dbReference>
<comment type="subcellular location">
    <subcellularLocation>
        <location evidence="1">Membrane</location>
        <topology evidence="1">Multi-pass membrane protein</topology>
    </subcellularLocation>
</comment>
<dbReference type="Pfam" id="PF13202">
    <property type="entry name" value="EF-hand_5"/>
    <property type="match status" value="1"/>
</dbReference>
<dbReference type="OrthoDB" id="5586at2759"/>
<evidence type="ECO:0000313" key="11">
    <source>
        <dbReference type="Proteomes" id="UP000239899"/>
    </source>
</evidence>
<dbReference type="PROSITE" id="PS50222">
    <property type="entry name" value="EF_HAND_2"/>
    <property type="match status" value="1"/>
</dbReference>
<dbReference type="InterPro" id="IPR011992">
    <property type="entry name" value="EF-hand-dom_pair"/>
</dbReference>
<feature type="transmembrane region" description="Helical" evidence="8">
    <location>
        <begin position="153"/>
        <end position="172"/>
    </location>
</feature>
<dbReference type="PANTHER" id="PTHR14095">
    <property type="entry name" value="PHOSPHATASE 2A REGULATORY SUBUNIT-RELATED"/>
    <property type="match status" value="1"/>
</dbReference>
<dbReference type="GO" id="GO:0005509">
    <property type="term" value="F:calcium ion binding"/>
    <property type="evidence" value="ECO:0007669"/>
    <property type="project" value="InterPro"/>
</dbReference>
<organism evidence="10 11">
    <name type="scientific">Chlorella sorokiniana</name>
    <name type="common">Freshwater green alga</name>
    <dbReference type="NCBI Taxonomy" id="3076"/>
    <lineage>
        <taxon>Eukaryota</taxon>
        <taxon>Viridiplantae</taxon>
        <taxon>Chlorophyta</taxon>
        <taxon>core chlorophytes</taxon>
        <taxon>Trebouxiophyceae</taxon>
        <taxon>Chlorellales</taxon>
        <taxon>Chlorellaceae</taxon>
        <taxon>Chlorella clade</taxon>
        <taxon>Chlorella</taxon>
    </lineage>
</organism>
<dbReference type="PANTHER" id="PTHR14095:SF0">
    <property type="entry name" value="MIP22305P"/>
    <property type="match status" value="1"/>
</dbReference>
<feature type="transmembrane region" description="Helical" evidence="8">
    <location>
        <begin position="45"/>
        <end position="65"/>
    </location>
</feature>
<evidence type="ECO:0000256" key="3">
    <source>
        <dbReference type="ARBA" id="ARBA00022723"/>
    </source>
</evidence>
<feature type="region of interest" description="Disordered" evidence="7">
    <location>
        <begin position="312"/>
        <end position="352"/>
    </location>
</feature>
<dbReference type="Proteomes" id="UP000239899">
    <property type="component" value="Unassembled WGS sequence"/>
</dbReference>
<dbReference type="FunFam" id="1.10.238.10:FF:000025">
    <property type="entry name" value="serine/threonine-protein phosphatase 2A regulatory subunit B'' subunit alpha"/>
    <property type="match status" value="1"/>
</dbReference>
<keyword evidence="4" id="KW-0106">Calcium</keyword>
<dbReference type="Pfam" id="PF17958">
    <property type="entry name" value="EF-hand_13"/>
    <property type="match status" value="1"/>
</dbReference>
<dbReference type="CDD" id="cd21504">
    <property type="entry name" value="PPP2R3A_B-like"/>
    <property type="match status" value="1"/>
</dbReference>
<evidence type="ECO:0000259" key="9">
    <source>
        <dbReference type="PROSITE" id="PS50222"/>
    </source>
</evidence>
<protein>
    <submittedName>
        <fullName evidence="10">Serine threonine phosphatase 2A regulatory subunit B beta-like isoform A</fullName>
    </submittedName>
</protein>
<evidence type="ECO:0000256" key="4">
    <source>
        <dbReference type="ARBA" id="ARBA00022837"/>
    </source>
</evidence>
<sequence>MDRLAFDSLSALVLALTALLGAYIPVFLAARDRLAGGSGRSLAYVLGNMLSAGVMVSAGFCHLLGEALRAMPKIRFPLATFLCGTGYMLTLVADKVVASATGGHSGCGHAHGLGAKQGPAADSCCAVEVLAAGVDIMERGDGKYSGSGGVGRSVSFLTAMLMGVALCFHSLLEGAAMGAQPTISNSVHIFIAIVSHKGLAAYALGSSIVDSEASMRRFWSVVLPFTFASPIGIFIGYIASDVAKGVGAACISALASGTFLYVAYMEVIPKELRDPSHMVLKLTALLTGFCLMSLLAETQKLVLELLDDVKHGRKPAPTSSQRRGGSPSNQPPLSPRKAGVPQSPVSPKPMLPLKLPPSPQLLSIPQFYFPQLGPQPEVQRAAEERLMALLGAHPQGLAVDDLKRCLQQILSVPTSLAYPLFHKLARKGEERVAAGALLQWASAHNVCAASEARRAFDILRQPNAQAVVPEDLRPLLAGILLSHPGLEFLQEAPEFQERYAETVIHRIFYHNNRLGDGRISWREFRRGDVLQALRDADEQEDINKVLRHFSYEHFYVVYCKFWDVDTDHDFRISRDDLLRYGNHSLTYRIVDRIFAQAGRPFHRSTTAPTAGGEGGLGGGNGAAGGSMSYEDFVYFILSEEDKSTDASLDYWFRCCDLDGDGRLTPDELLYFYEEQLHRMECLSQESVSFEDIMSQMQDMINPQDPRFFTLHDLKRSRQLAGTLFNVLFNLSKFMAYETRDPFVSRQEREDGLTEWDRFARTEYLRLAMEEDAENDTASDGAWSRLDAL</sequence>
<keyword evidence="5 8" id="KW-1133">Transmembrane helix</keyword>
<dbReference type="STRING" id="3076.A0A2P6TCR1"/>
<comment type="caution">
    <text evidence="10">The sequence shown here is derived from an EMBL/GenBank/DDBJ whole genome shotgun (WGS) entry which is preliminary data.</text>
</comment>
<keyword evidence="3" id="KW-0479">Metal-binding</keyword>
<dbReference type="Gene3D" id="1.10.238.220">
    <property type="match status" value="1"/>
</dbReference>
<dbReference type="InterPro" id="IPR041534">
    <property type="entry name" value="EF-hand_13"/>
</dbReference>
<evidence type="ECO:0000256" key="2">
    <source>
        <dbReference type="ARBA" id="ARBA00022692"/>
    </source>
</evidence>
<feature type="transmembrane region" description="Helical" evidence="8">
    <location>
        <begin position="279"/>
        <end position="296"/>
    </location>
</feature>
<dbReference type="GO" id="GO:0046873">
    <property type="term" value="F:metal ion transmembrane transporter activity"/>
    <property type="evidence" value="ECO:0007669"/>
    <property type="project" value="InterPro"/>
</dbReference>
<keyword evidence="6 8" id="KW-0472">Membrane</keyword>
<evidence type="ECO:0000256" key="5">
    <source>
        <dbReference type="ARBA" id="ARBA00022989"/>
    </source>
</evidence>
<name>A0A2P6TCR1_CHLSO</name>
<reference evidence="10 11" key="1">
    <citation type="journal article" date="2018" name="Plant J.">
        <title>Genome sequences of Chlorella sorokiniana UTEX 1602 and Micractinium conductrix SAG 241.80: implications to maltose excretion by a green alga.</title>
        <authorList>
            <person name="Arriola M.B."/>
            <person name="Velmurugan N."/>
            <person name="Zhang Y."/>
            <person name="Plunkett M.H."/>
            <person name="Hondzo H."/>
            <person name="Barney B.M."/>
        </authorList>
    </citation>
    <scope>NUCLEOTIDE SEQUENCE [LARGE SCALE GENOMIC DNA]</scope>
    <source>
        <strain evidence="11">UTEX 1602</strain>
    </source>
</reference>
<evidence type="ECO:0000313" key="10">
    <source>
        <dbReference type="EMBL" id="PRW20416.1"/>
    </source>
</evidence>
<feature type="transmembrane region" description="Helical" evidence="8">
    <location>
        <begin position="245"/>
        <end position="267"/>
    </location>
</feature>
<dbReference type="FunFam" id="1.10.238.220:FF:000003">
    <property type="entry name" value="Phosphoprotein phosphatase 2A regulatory subunit"/>
    <property type="match status" value="1"/>
</dbReference>
<accession>A0A2P6TCR1</accession>
<keyword evidence="11" id="KW-1185">Reference proteome</keyword>
<keyword evidence="2 8" id="KW-0812">Transmembrane</keyword>
<dbReference type="Pfam" id="PF02535">
    <property type="entry name" value="Zip"/>
    <property type="match status" value="1"/>
</dbReference>
<dbReference type="GO" id="GO:0016020">
    <property type="term" value="C:membrane"/>
    <property type="evidence" value="ECO:0007669"/>
    <property type="project" value="UniProtKB-SubCell"/>
</dbReference>
<dbReference type="Gene3D" id="1.10.238.10">
    <property type="entry name" value="EF-hand"/>
    <property type="match status" value="1"/>
</dbReference>
<feature type="transmembrane region" description="Helical" evidence="8">
    <location>
        <begin position="187"/>
        <end position="205"/>
    </location>
</feature>
<feature type="transmembrane region" description="Helical" evidence="8">
    <location>
        <begin position="217"/>
        <end position="239"/>
    </location>
</feature>
<proteinExistence type="predicted"/>
<dbReference type="EMBL" id="LHPG02000024">
    <property type="protein sequence ID" value="PRW20416.1"/>
    <property type="molecule type" value="Genomic_DNA"/>
</dbReference>
<dbReference type="AlphaFoldDB" id="A0A2P6TCR1"/>
<dbReference type="InterPro" id="IPR003689">
    <property type="entry name" value="ZIP"/>
</dbReference>
<dbReference type="InterPro" id="IPR002048">
    <property type="entry name" value="EF_hand_dom"/>
</dbReference>
<feature type="compositionally biased region" description="Polar residues" evidence="7">
    <location>
        <begin position="317"/>
        <end position="328"/>
    </location>
</feature>
<gene>
    <name evidence="10" type="ORF">C2E21_9111</name>
</gene>